<sequence length="471" mass="49188">MPSNHQSHLIKAPPRNSTITATMTTATQPPDARPPTAAPERSAALTVGVATSLHDQTPCPVALFDVSTKPCRATGPVPGQSSWMQRRLVAAFATSSASHDAKELQATTTSNLLAVLTAYEYDPIDNAAAPRIVFVDRVDSTGRGGAAARGLTRAIVQAYLASATSSTERATAVHIYAKAAGAYLLPQSDKLGSKRVLDGRQLTKWWIATLRPLVGAATDASLYCPGEPDRCPFPGLSAPWKYRLSYSRAADPRAVILDLPDHELTRFLASDAATDATTVDELVQLWDGLSAAGSDFATVITVQVPPRAAGQDGQPSAPGPTAISHDDYVQLINAFMAASFATDELVQSSSASLSAALRGLSAAPVAIRAAPVSSTSVSAQDPAPAPVVNNLTMLVKKKTGSASASQSSSSGPSCSPCFAAISVRRARAHTSLFCSCCDPRSHWPGQEKTVGANNSHHCRAGETPSRALGRK</sequence>
<dbReference type="InterPro" id="IPR013178">
    <property type="entry name" value="Histone_AcTrfase_Rtt109/CBP"/>
</dbReference>
<evidence type="ECO:0000313" key="12">
    <source>
        <dbReference type="Proteomes" id="UP000054350"/>
    </source>
</evidence>
<dbReference type="Proteomes" id="UP000054350">
    <property type="component" value="Unassembled WGS sequence"/>
</dbReference>
<dbReference type="GO" id="GO:0005634">
    <property type="term" value="C:nucleus"/>
    <property type="evidence" value="ECO:0007669"/>
    <property type="project" value="UniProtKB-SubCell"/>
</dbReference>
<dbReference type="InterPro" id="IPR016849">
    <property type="entry name" value="Rtt109"/>
</dbReference>
<evidence type="ECO:0000256" key="5">
    <source>
        <dbReference type="ARBA" id="ARBA00022990"/>
    </source>
</evidence>
<evidence type="ECO:0000256" key="9">
    <source>
        <dbReference type="ARBA" id="ARBA00048940"/>
    </source>
</evidence>
<evidence type="ECO:0000256" key="4">
    <source>
        <dbReference type="ARBA" id="ARBA00022763"/>
    </source>
</evidence>
<keyword evidence="8" id="KW-0539">Nucleus</keyword>
<dbReference type="Pfam" id="PF08214">
    <property type="entry name" value="HAT_KAT11"/>
    <property type="match status" value="1"/>
</dbReference>
<proteinExistence type="predicted"/>
<dbReference type="STRING" id="578462.A0A0L0SHQ8"/>
<keyword evidence="5" id="KW-0007">Acetylation</keyword>
<evidence type="ECO:0000256" key="8">
    <source>
        <dbReference type="ARBA" id="ARBA00023242"/>
    </source>
</evidence>
<dbReference type="PANTHER" id="PTHR31571">
    <property type="entry name" value="ALTERED INHERITANCE OF MITOCHONDRIA PROTEIN 6"/>
    <property type="match status" value="1"/>
</dbReference>
<organism evidence="11 12">
    <name type="scientific">Allomyces macrogynus (strain ATCC 38327)</name>
    <name type="common">Allomyces javanicus var. macrogynus</name>
    <dbReference type="NCBI Taxonomy" id="578462"/>
    <lineage>
        <taxon>Eukaryota</taxon>
        <taxon>Fungi</taxon>
        <taxon>Fungi incertae sedis</taxon>
        <taxon>Blastocladiomycota</taxon>
        <taxon>Blastocladiomycetes</taxon>
        <taxon>Blastocladiales</taxon>
        <taxon>Blastocladiaceae</taxon>
        <taxon>Allomyces</taxon>
    </lineage>
</organism>
<evidence type="ECO:0000256" key="6">
    <source>
        <dbReference type="ARBA" id="ARBA00023015"/>
    </source>
</evidence>
<dbReference type="AlphaFoldDB" id="A0A0L0SHQ8"/>
<dbReference type="GO" id="GO:0006355">
    <property type="term" value="P:regulation of DNA-templated transcription"/>
    <property type="evidence" value="ECO:0007669"/>
    <property type="project" value="InterPro"/>
</dbReference>
<keyword evidence="7" id="KW-0804">Transcription</keyword>
<evidence type="ECO:0000256" key="7">
    <source>
        <dbReference type="ARBA" id="ARBA00023163"/>
    </source>
</evidence>
<reference evidence="11 12" key="1">
    <citation type="submission" date="2009-11" db="EMBL/GenBank/DDBJ databases">
        <title>Annotation of Allomyces macrogynus ATCC 38327.</title>
        <authorList>
            <consortium name="The Broad Institute Genome Sequencing Platform"/>
            <person name="Russ C."/>
            <person name="Cuomo C."/>
            <person name="Burger G."/>
            <person name="Gray M.W."/>
            <person name="Holland P.W.H."/>
            <person name="King N."/>
            <person name="Lang F.B.F."/>
            <person name="Roger A.J."/>
            <person name="Ruiz-Trillo I."/>
            <person name="Young S.K."/>
            <person name="Zeng Q."/>
            <person name="Gargeya S."/>
            <person name="Fitzgerald M."/>
            <person name="Haas B."/>
            <person name="Abouelleil A."/>
            <person name="Alvarado L."/>
            <person name="Arachchi H.M."/>
            <person name="Berlin A."/>
            <person name="Chapman S.B."/>
            <person name="Gearin G."/>
            <person name="Goldberg J."/>
            <person name="Griggs A."/>
            <person name="Gujja S."/>
            <person name="Hansen M."/>
            <person name="Heiman D."/>
            <person name="Howarth C."/>
            <person name="Larimer J."/>
            <person name="Lui A."/>
            <person name="MacDonald P.J.P."/>
            <person name="McCowen C."/>
            <person name="Montmayeur A."/>
            <person name="Murphy C."/>
            <person name="Neiman D."/>
            <person name="Pearson M."/>
            <person name="Priest M."/>
            <person name="Roberts A."/>
            <person name="Saif S."/>
            <person name="Shea T."/>
            <person name="Sisk P."/>
            <person name="Stolte C."/>
            <person name="Sykes S."/>
            <person name="Wortman J."/>
            <person name="Nusbaum C."/>
            <person name="Birren B."/>
        </authorList>
    </citation>
    <scope>NUCLEOTIDE SEQUENCE [LARGE SCALE GENOMIC DNA]</scope>
    <source>
        <strain evidence="11 12">ATCC 38327</strain>
    </source>
</reference>
<keyword evidence="3" id="KW-0808">Transferase</keyword>
<name>A0A0L0SHQ8_ALLM3</name>
<evidence type="ECO:0000256" key="1">
    <source>
        <dbReference type="ARBA" id="ARBA00004123"/>
    </source>
</evidence>
<evidence type="ECO:0000256" key="2">
    <source>
        <dbReference type="ARBA" id="ARBA00013184"/>
    </source>
</evidence>
<comment type="catalytic activity">
    <reaction evidence="9">
        <text>L-lysyl-[histone] + acetyl-CoA = N(6)-acetyl-L-lysyl-[histone] + CoA + H(+)</text>
        <dbReference type="Rhea" id="RHEA:21992"/>
        <dbReference type="Rhea" id="RHEA-COMP:9845"/>
        <dbReference type="Rhea" id="RHEA-COMP:11338"/>
        <dbReference type="ChEBI" id="CHEBI:15378"/>
        <dbReference type="ChEBI" id="CHEBI:29969"/>
        <dbReference type="ChEBI" id="CHEBI:57287"/>
        <dbReference type="ChEBI" id="CHEBI:57288"/>
        <dbReference type="ChEBI" id="CHEBI:61930"/>
        <dbReference type="EC" id="2.3.1.48"/>
    </reaction>
    <physiologicalReaction direction="left-to-right" evidence="9">
        <dbReference type="Rhea" id="RHEA:21993"/>
    </physiologicalReaction>
</comment>
<dbReference type="GO" id="GO:0032931">
    <property type="term" value="F:histone H3K56 acetyltransferase activity"/>
    <property type="evidence" value="ECO:0007669"/>
    <property type="project" value="TreeGrafter"/>
</dbReference>
<comment type="subcellular location">
    <subcellularLocation>
        <location evidence="1">Nucleus</location>
    </subcellularLocation>
</comment>
<dbReference type="EC" id="2.3.1.48" evidence="2"/>
<dbReference type="PANTHER" id="PTHR31571:SF2">
    <property type="entry name" value="HISTONE ACETYLTRANSFERASE RTT109"/>
    <property type="match status" value="1"/>
</dbReference>
<keyword evidence="6" id="KW-0805">Transcription regulation</keyword>
<protein>
    <recommendedName>
        <fullName evidence="2">histone acetyltransferase</fullName>
        <ecNumber evidence="2">2.3.1.48</ecNumber>
    </recommendedName>
</protein>
<gene>
    <name evidence="11" type="ORF">AMAG_07241</name>
</gene>
<dbReference type="EMBL" id="GG745339">
    <property type="protein sequence ID" value="KNE61977.1"/>
    <property type="molecule type" value="Genomic_DNA"/>
</dbReference>
<evidence type="ECO:0000256" key="10">
    <source>
        <dbReference type="SAM" id="MobiDB-lite"/>
    </source>
</evidence>
<dbReference type="PROSITE" id="PS51728">
    <property type="entry name" value="RTT109_HAT"/>
    <property type="match status" value="1"/>
</dbReference>
<dbReference type="OrthoDB" id="3361892at2759"/>
<evidence type="ECO:0000313" key="11">
    <source>
        <dbReference type="EMBL" id="KNE61977.1"/>
    </source>
</evidence>
<reference evidence="12" key="2">
    <citation type="submission" date="2009-11" db="EMBL/GenBank/DDBJ databases">
        <title>The Genome Sequence of Allomyces macrogynus strain ATCC 38327.</title>
        <authorList>
            <consortium name="The Broad Institute Genome Sequencing Platform"/>
            <person name="Russ C."/>
            <person name="Cuomo C."/>
            <person name="Shea T."/>
            <person name="Young S.K."/>
            <person name="Zeng Q."/>
            <person name="Koehrsen M."/>
            <person name="Haas B."/>
            <person name="Borodovsky M."/>
            <person name="Guigo R."/>
            <person name="Alvarado L."/>
            <person name="Berlin A."/>
            <person name="Borenstein D."/>
            <person name="Chen Z."/>
            <person name="Engels R."/>
            <person name="Freedman E."/>
            <person name="Gellesch M."/>
            <person name="Goldberg J."/>
            <person name="Griggs A."/>
            <person name="Gujja S."/>
            <person name="Heiman D."/>
            <person name="Hepburn T."/>
            <person name="Howarth C."/>
            <person name="Jen D."/>
            <person name="Larson L."/>
            <person name="Lewis B."/>
            <person name="Mehta T."/>
            <person name="Park D."/>
            <person name="Pearson M."/>
            <person name="Roberts A."/>
            <person name="Saif S."/>
            <person name="Shenoy N."/>
            <person name="Sisk P."/>
            <person name="Stolte C."/>
            <person name="Sykes S."/>
            <person name="Walk T."/>
            <person name="White J."/>
            <person name="Yandava C."/>
            <person name="Burger G."/>
            <person name="Gray M.W."/>
            <person name="Holland P.W.H."/>
            <person name="King N."/>
            <person name="Lang F.B.F."/>
            <person name="Roger A.J."/>
            <person name="Ruiz-Trillo I."/>
            <person name="Lander E."/>
            <person name="Nusbaum C."/>
        </authorList>
    </citation>
    <scope>NUCLEOTIDE SEQUENCE [LARGE SCALE GENOMIC DNA]</scope>
    <source>
        <strain evidence="12">ATCC 38327</strain>
    </source>
</reference>
<keyword evidence="4" id="KW-0227">DNA damage</keyword>
<keyword evidence="12" id="KW-1185">Reference proteome</keyword>
<feature type="region of interest" description="Disordered" evidence="10">
    <location>
        <begin position="448"/>
        <end position="471"/>
    </location>
</feature>
<accession>A0A0L0SHQ8</accession>
<evidence type="ECO:0000256" key="3">
    <source>
        <dbReference type="ARBA" id="ARBA00022679"/>
    </source>
</evidence>
<dbReference type="GO" id="GO:0006974">
    <property type="term" value="P:DNA damage response"/>
    <property type="evidence" value="ECO:0007669"/>
    <property type="project" value="UniProtKB-KW"/>
</dbReference>
<dbReference type="VEuPathDB" id="FungiDB:AMAG_07241"/>
<dbReference type="InterPro" id="IPR051236">
    <property type="entry name" value="HAT_RTT109-like"/>
</dbReference>